<reference evidence="10" key="1">
    <citation type="submission" date="2020-05" db="EMBL/GenBank/DDBJ databases">
        <title>Sulfur intermediates as new biogeochemical hubs in an aquatic model microbial ecosystem.</title>
        <authorList>
            <person name="Vigneron A."/>
        </authorList>
    </citation>
    <scope>NUCLEOTIDE SEQUENCE</scope>
    <source>
        <strain evidence="10">Bin.250</strain>
    </source>
</reference>
<evidence type="ECO:0000256" key="8">
    <source>
        <dbReference type="ARBA" id="ARBA00026081"/>
    </source>
</evidence>
<accession>A0A972VYL8</accession>
<evidence type="ECO:0000256" key="1">
    <source>
        <dbReference type="ARBA" id="ARBA00002265"/>
    </source>
</evidence>
<evidence type="ECO:0000256" key="7">
    <source>
        <dbReference type="ARBA" id="ARBA00023136"/>
    </source>
</evidence>
<dbReference type="PANTHER" id="PTHR33529">
    <property type="entry name" value="SLR0882 PROTEIN-RELATED"/>
    <property type="match status" value="1"/>
</dbReference>
<keyword evidence="4" id="KW-1003">Cell membrane</keyword>
<evidence type="ECO:0000256" key="4">
    <source>
        <dbReference type="ARBA" id="ARBA00022475"/>
    </source>
</evidence>
<comment type="subcellular location">
    <subcellularLocation>
        <location evidence="2">Cell membrane</location>
        <topology evidence="2">Multi-pass membrane protein</topology>
    </subcellularLocation>
</comment>
<dbReference type="AlphaFoldDB" id="A0A972VYL8"/>
<evidence type="ECO:0000313" key="10">
    <source>
        <dbReference type="EMBL" id="NQV65901.1"/>
    </source>
</evidence>
<keyword evidence="7 9" id="KW-0472">Membrane</keyword>
<dbReference type="EMBL" id="JABMOJ010000421">
    <property type="protein sequence ID" value="NQV65901.1"/>
    <property type="molecule type" value="Genomic_DNA"/>
</dbReference>
<comment type="subunit">
    <text evidence="8">Component of the lipopolysaccharide transport and assembly complex. The LptBFG transporter is composed of two ATP-binding proteins (LptB) and two transmembrane proteins (LptF and LptG).</text>
</comment>
<evidence type="ECO:0000256" key="3">
    <source>
        <dbReference type="ARBA" id="ARBA00007725"/>
    </source>
</evidence>
<dbReference type="Pfam" id="PF03739">
    <property type="entry name" value="LptF_LptG"/>
    <property type="match status" value="1"/>
</dbReference>
<evidence type="ECO:0000256" key="6">
    <source>
        <dbReference type="ARBA" id="ARBA00022989"/>
    </source>
</evidence>
<sequence length="181" mass="20281">MSEVASSDPTKAIITVAEQGRPVVDKSGNRFLVLEQGARHRGTPGQNDYQVIEFEEFGQLLPERKVAQAERRNSALTLSELLNNLQNRAYAAELHWRLAMIIIIPLIALMAIPLSKVNPREGRLNRLIPGLIVCLIYIMSLAAARSGLEKGTIPLALGLWWVHGIAIVFICGLYRWNRFRN</sequence>
<dbReference type="InterPro" id="IPR005495">
    <property type="entry name" value="LptG/LptF_permease"/>
</dbReference>
<evidence type="ECO:0000256" key="2">
    <source>
        <dbReference type="ARBA" id="ARBA00004651"/>
    </source>
</evidence>
<feature type="transmembrane region" description="Helical" evidence="9">
    <location>
        <begin position="158"/>
        <end position="176"/>
    </location>
</feature>
<keyword evidence="6 9" id="KW-1133">Transmembrane helix</keyword>
<name>A0A972VYL8_9GAMM</name>
<dbReference type="PANTHER" id="PTHR33529:SF7">
    <property type="entry name" value="LIPOPOLYSACCHARIDE EXPORT SYSTEM PERMEASE PROTEIN LPTF"/>
    <property type="match status" value="1"/>
</dbReference>
<evidence type="ECO:0000313" key="11">
    <source>
        <dbReference type="Proteomes" id="UP000754644"/>
    </source>
</evidence>
<comment type="function">
    <text evidence="1">Part of the ABC transporter complex LptBFG involved in the translocation of lipopolysaccharide (LPS) from the inner membrane to the outer membrane.</text>
</comment>
<comment type="caution">
    <text evidence="10">The sequence shown here is derived from an EMBL/GenBank/DDBJ whole genome shotgun (WGS) entry which is preliminary data.</text>
</comment>
<feature type="transmembrane region" description="Helical" evidence="9">
    <location>
        <begin position="94"/>
        <end position="115"/>
    </location>
</feature>
<organism evidence="10 11">
    <name type="scientific">SAR86 cluster bacterium</name>
    <dbReference type="NCBI Taxonomy" id="2030880"/>
    <lineage>
        <taxon>Bacteria</taxon>
        <taxon>Pseudomonadati</taxon>
        <taxon>Pseudomonadota</taxon>
        <taxon>Gammaproteobacteria</taxon>
        <taxon>SAR86 cluster</taxon>
    </lineage>
</organism>
<dbReference type="GO" id="GO:0043190">
    <property type="term" value="C:ATP-binding cassette (ABC) transporter complex"/>
    <property type="evidence" value="ECO:0007669"/>
    <property type="project" value="TreeGrafter"/>
</dbReference>
<evidence type="ECO:0000256" key="5">
    <source>
        <dbReference type="ARBA" id="ARBA00022692"/>
    </source>
</evidence>
<evidence type="ECO:0000256" key="9">
    <source>
        <dbReference type="SAM" id="Phobius"/>
    </source>
</evidence>
<feature type="transmembrane region" description="Helical" evidence="9">
    <location>
        <begin position="127"/>
        <end position="146"/>
    </location>
</feature>
<dbReference type="Proteomes" id="UP000754644">
    <property type="component" value="Unassembled WGS sequence"/>
</dbReference>
<dbReference type="GO" id="GO:0015920">
    <property type="term" value="P:lipopolysaccharide transport"/>
    <property type="evidence" value="ECO:0007669"/>
    <property type="project" value="TreeGrafter"/>
</dbReference>
<keyword evidence="5 9" id="KW-0812">Transmembrane</keyword>
<protein>
    <submittedName>
        <fullName evidence="10">LptF/LptG family permease</fullName>
    </submittedName>
</protein>
<comment type="similarity">
    <text evidence="3">Belongs to the LptF/LptG family.</text>
</comment>
<gene>
    <name evidence="10" type="ORF">HQ497_11110</name>
</gene>
<proteinExistence type="inferred from homology"/>